<evidence type="ECO:0000256" key="2">
    <source>
        <dbReference type="SAM" id="MobiDB-lite"/>
    </source>
</evidence>
<dbReference type="PROSITE" id="PS51257">
    <property type="entry name" value="PROKAR_LIPOPROTEIN"/>
    <property type="match status" value="1"/>
</dbReference>
<evidence type="ECO:0000313" key="4">
    <source>
        <dbReference type="EMBL" id="KGA17063.1"/>
    </source>
</evidence>
<dbReference type="Gene3D" id="3.40.50.2300">
    <property type="match status" value="2"/>
</dbReference>
<dbReference type="PANTHER" id="PTHR47235">
    <property type="entry name" value="BLR6548 PROTEIN"/>
    <property type="match status" value="1"/>
</dbReference>
<dbReference type="PANTHER" id="PTHR47235:SF1">
    <property type="entry name" value="BLR6548 PROTEIN"/>
    <property type="match status" value="1"/>
</dbReference>
<dbReference type="InterPro" id="IPR028081">
    <property type="entry name" value="Leu-bd"/>
</dbReference>
<dbReference type="AlphaFoldDB" id="A0A094SFN7"/>
<proteinExistence type="predicted"/>
<sequence>MNRKLFRLGGLLVAGTIAVAACGGSSDTASTLVPDTGAPTSEAPTTDVPTTDATSAAWAVNTDDCVDPEAANAPITGTVKIGNVLPLSGSVAAIAFAPVKAGFESYIKLANEQKMLGDTTIEVSFEDDQYNKDLTPDAVNKLLDAGVNLFSGIIGSPNNAAVRDTLNEECVPQLLALTGSPAWGDVANYPWTTGSLAPYGIEAKVYASQIKSQFPDGAKVALFTVNNEFGQVYLDAFKEIANAADSGIEIVDEQTIEADSAAPPVAQVNSIASKNPDAIVAVPLGAQCPTFLTEVANAKAANAGWMPNVFLTNTCASSLILAGAGAAADGLFTSNNLVDVNDPANAAKPAVADYIAFMTAEGNQDIITTAGAGWNVAELTVAILKLAAESPEGLTRASIMNAARNYSLVTALGRDGVIFKMNGEADAFQAESLQVVQFDFASGTFKDIGSLISDYES</sequence>
<organism evidence="4">
    <name type="scientific">freshwater metagenome</name>
    <dbReference type="NCBI Taxonomy" id="449393"/>
    <lineage>
        <taxon>unclassified sequences</taxon>
        <taxon>metagenomes</taxon>
        <taxon>ecological metagenomes</taxon>
    </lineage>
</organism>
<reference evidence="4" key="1">
    <citation type="submission" date="2014-06" db="EMBL/GenBank/DDBJ databases">
        <title>Key roles for freshwater Actinobacteria revealed by deep metagenomic sequencing.</title>
        <authorList>
            <person name="Ghai R."/>
            <person name="Mizuno C.M."/>
            <person name="Picazo A."/>
            <person name="Camacho A."/>
            <person name="Rodriguez-Valera F."/>
        </authorList>
    </citation>
    <scope>NUCLEOTIDE SEQUENCE</scope>
</reference>
<feature type="region of interest" description="Disordered" evidence="2">
    <location>
        <begin position="32"/>
        <end position="51"/>
    </location>
</feature>
<dbReference type="SUPFAM" id="SSF53822">
    <property type="entry name" value="Periplasmic binding protein-like I"/>
    <property type="match status" value="1"/>
</dbReference>
<dbReference type="EMBL" id="JNSL01000069">
    <property type="protein sequence ID" value="KGA17063.1"/>
    <property type="molecule type" value="Genomic_DNA"/>
</dbReference>
<evidence type="ECO:0000259" key="3">
    <source>
        <dbReference type="Pfam" id="PF13458"/>
    </source>
</evidence>
<feature type="domain" description="Leucine-binding protein" evidence="3">
    <location>
        <begin position="78"/>
        <end position="425"/>
    </location>
</feature>
<protein>
    <recommendedName>
        <fullName evidence="3">Leucine-binding protein domain-containing protein</fullName>
    </recommendedName>
</protein>
<gene>
    <name evidence="4" type="ORF">GM51_11195</name>
</gene>
<comment type="caution">
    <text evidence="4">The sequence shown here is derived from an EMBL/GenBank/DDBJ whole genome shotgun (WGS) entry which is preliminary data.</text>
</comment>
<keyword evidence="1" id="KW-0732">Signal</keyword>
<dbReference type="Pfam" id="PF13458">
    <property type="entry name" value="Peripla_BP_6"/>
    <property type="match status" value="1"/>
</dbReference>
<name>A0A094SFN7_9ZZZZ</name>
<evidence type="ECO:0000256" key="1">
    <source>
        <dbReference type="ARBA" id="ARBA00022729"/>
    </source>
</evidence>
<dbReference type="InterPro" id="IPR028082">
    <property type="entry name" value="Peripla_BP_I"/>
</dbReference>
<accession>A0A094SFN7</accession>